<dbReference type="AlphaFoldDB" id="A0AA38UMD1"/>
<evidence type="ECO:0000256" key="1">
    <source>
        <dbReference type="SAM" id="MobiDB-lite"/>
    </source>
</evidence>
<feature type="region of interest" description="Disordered" evidence="1">
    <location>
        <begin position="22"/>
        <end position="109"/>
    </location>
</feature>
<evidence type="ECO:0000313" key="2">
    <source>
        <dbReference type="EMBL" id="KAJ3978611.1"/>
    </source>
</evidence>
<feature type="region of interest" description="Disordered" evidence="1">
    <location>
        <begin position="140"/>
        <end position="168"/>
    </location>
</feature>
<dbReference type="Proteomes" id="UP001163850">
    <property type="component" value="Unassembled WGS sequence"/>
</dbReference>
<evidence type="ECO:0000313" key="3">
    <source>
        <dbReference type="Proteomes" id="UP001163850"/>
    </source>
</evidence>
<name>A0AA38UMD1_9AGAR</name>
<accession>A0AA38UMD1</accession>
<reference evidence="2" key="1">
    <citation type="submission" date="2022-08" db="EMBL/GenBank/DDBJ databases">
        <authorList>
            <consortium name="DOE Joint Genome Institute"/>
            <person name="Min B."/>
            <person name="Riley R."/>
            <person name="Sierra-Patev S."/>
            <person name="Naranjo-Ortiz M."/>
            <person name="Looney B."/>
            <person name="Konkel Z."/>
            <person name="Slot J.C."/>
            <person name="Sakamoto Y."/>
            <person name="Steenwyk J.L."/>
            <person name="Rokas A."/>
            <person name="Carro J."/>
            <person name="Camarero S."/>
            <person name="Ferreira P."/>
            <person name="Molpeceres G."/>
            <person name="Ruiz-Duenas F.J."/>
            <person name="Serrano A."/>
            <person name="Henrissat B."/>
            <person name="Drula E."/>
            <person name="Hughes K.W."/>
            <person name="Mata J.L."/>
            <person name="Ishikawa N.K."/>
            <person name="Vargas-Isla R."/>
            <person name="Ushijima S."/>
            <person name="Smith C.A."/>
            <person name="Ahrendt S."/>
            <person name="Andreopoulos W."/>
            <person name="He G."/>
            <person name="Labutti K."/>
            <person name="Lipzen A."/>
            <person name="Ng V."/>
            <person name="Sandor L."/>
            <person name="Barry K."/>
            <person name="Martinez A.T."/>
            <person name="Xiao Y."/>
            <person name="Gibbons J.G."/>
            <person name="Terashima K."/>
            <person name="Hibbett D.S."/>
            <person name="Grigoriev I.V."/>
        </authorList>
    </citation>
    <scope>NUCLEOTIDE SEQUENCE</scope>
    <source>
        <strain evidence="2">TFB7829</strain>
    </source>
</reference>
<feature type="compositionally biased region" description="Basic and acidic residues" evidence="1">
    <location>
        <begin position="80"/>
        <end position="96"/>
    </location>
</feature>
<feature type="compositionally biased region" description="Basic residues" evidence="1">
    <location>
        <begin position="149"/>
        <end position="161"/>
    </location>
</feature>
<comment type="caution">
    <text evidence="2">The sequence shown here is derived from an EMBL/GenBank/DDBJ whole genome shotgun (WGS) entry which is preliminary data.</text>
</comment>
<organism evidence="2 3">
    <name type="scientific">Lentinula detonsa</name>
    <dbReference type="NCBI Taxonomy" id="2804962"/>
    <lineage>
        <taxon>Eukaryota</taxon>
        <taxon>Fungi</taxon>
        <taxon>Dikarya</taxon>
        <taxon>Basidiomycota</taxon>
        <taxon>Agaricomycotina</taxon>
        <taxon>Agaricomycetes</taxon>
        <taxon>Agaricomycetidae</taxon>
        <taxon>Agaricales</taxon>
        <taxon>Marasmiineae</taxon>
        <taxon>Omphalotaceae</taxon>
        <taxon>Lentinula</taxon>
    </lineage>
</organism>
<proteinExistence type="predicted"/>
<gene>
    <name evidence="2" type="ORF">F5890DRAFT_1548269</name>
</gene>
<feature type="compositionally biased region" description="Polar residues" evidence="1">
    <location>
        <begin position="97"/>
        <end position="108"/>
    </location>
</feature>
<dbReference type="EMBL" id="MU802931">
    <property type="protein sequence ID" value="KAJ3978611.1"/>
    <property type="molecule type" value="Genomic_DNA"/>
</dbReference>
<protein>
    <submittedName>
        <fullName evidence="2">Uncharacterized protein</fullName>
    </submittedName>
</protein>
<sequence length="168" mass="18847">MILLRLPIRTLKWRRRFGNRVWSDTNTNTDDDTGMRLDHGHGSGYALHGSSTSADAYGPSPGDDGYNTRRGQDPQSFRRISHDNNEDTFDDSRDIDTSQPVSNNSDSPGSGFYAHLLNISATDADDNVDQALVGLVRRIPSRSRNVGGKGKRTMNERKRKGQGWEKRR</sequence>